<feature type="coiled-coil region" evidence="1">
    <location>
        <begin position="1"/>
        <end position="35"/>
    </location>
</feature>
<dbReference type="Proteomes" id="UP001320768">
    <property type="component" value="Unassembled WGS sequence"/>
</dbReference>
<protein>
    <submittedName>
        <fullName evidence="2">Uncharacterized protein</fullName>
    </submittedName>
</protein>
<name>A0ABT1L3A3_9GAMM</name>
<evidence type="ECO:0000256" key="1">
    <source>
        <dbReference type="SAM" id="Coils"/>
    </source>
</evidence>
<evidence type="ECO:0000313" key="2">
    <source>
        <dbReference type="EMBL" id="MCP8351717.1"/>
    </source>
</evidence>
<evidence type="ECO:0000313" key="3">
    <source>
        <dbReference type="Proteomes" id="UP001320768"/>
    </source>
</evidence>
<dbReference type="EMBL" id="JAKUDN010000001">
    <property type="protein sequence ID" value="MCP8351717.1"/>
    <property type="molecule type" value="Genomic_DNA"/>
</dbReference>
<dbReference type="RefSeq" id="WP_258568832.1">
    <property type="nucleotide sequence ID" value="NZ_JAKUDN010000001.1"/>
</dbReference>
<proteinExistence type="predicted"/>
<keyword evidence="3" id="KW-1185">Reference proteome</keyword>
<reference evidence="2 3" key="1">
    <citation type="journal article" date="2022" name="Nat. Microbiol.">
        <title>The microbiome of a bacterivorous marine choanoflagellate contains a resource-demanding obligate bacterial associate.</title>
        <authorList>
            <person name="Needham D.M."/>
            <person name="Poirier C."/>
            <person name="Bachy C."/>
            <person name="George E.E."/>
            <person name="Wilken S."/>
            <person name="Yung C.C.M."/>
            <person name="Limardo A.J."/>
            <person name="Morando M."/>
            <person name="Sudek L."/>
            <person name="Malmstrom R.R."/>
            <person name="Keeling P.J."/>
            <person name="Santoro A.E."/>
            <person name="Worden A.Z."/>
        </authorList>
    </citation>
    <scope>NUCLEOTIDE SEQUENCE [LARGE SCALE GENOMIC DNA]</scope>
    <source>
        <strain evidence="2 3">Comchoano-2</strain>
    </source>
</reference>
<organism evidence="2 3">
    <name type="scientific">Candidatus Synchoanobacter obligatus</name>
    <dbReference type="NCBI Taxonomy" id="2919597"/>
    <lineage>
        <taxon>Bacteria</taxon>
        <taxon>Pseudomonadati</taxon>
        <taxon>Pseudomonadota</taxon>
        <taxon>Gammaproteobacteria</taxon>
        <taxon>Candidatus Comchoanobacterales</taxon>
        <taxon>Candidatus Comchoanobacteraceae</taxon>
        <taxon>Candidatus Synchoanobacter</taxon>
    </lineage>
</organism>
<comment type="caution">
    <text evidence="2">The sequence shown here is derived from an EMBL/GenBank/DDBJ whole genome shotgun (WGS) entry which is preliminary data.</text>
</comment>
<keyword evidence="1" id="KW-0175">Coiled coil</keyword>
<feature type="coiled-coil region" evidence="1">
    <location>
        <begin position="109"/>
        <end position="136"/>
    </location>
</feature>
<accession>A0ABT1L3A3</accession>
<sequence>MKEQLADLQRLYADLETAQKEIVQETNNLNNKSSLLEYLYSTRLSNEASFKENQISEVLARPLGPAQDVTEEALGQESLEAELGIDDSLPFKLVTQSDLKRMVTTELGDEEANKELEELELELEKLELELGELVADEPTDRELEKEIAIAKDMIEITEEVNSTMRGNLAILEEPVKEVEQKCKEYKSMFEPLTGPKGIFNKTFFLLSLPPQDQGKIRDHIIDLYRENDRLSNILDQLNTSMGGKSEEAYDLSENMSEIMQGKIAHTIDQLNLKQEGLLDIMSATDTVDDDETYDVLKDLGIVDVLGGIDLEDPNDIFRE</sequence>
<gene>
    <name evidence="2" type="ORF">MKS91_00190</name>
</gene>